<gene>
    <name evidence="2" type="ORF">HHL22_16720</name>
</gene>
<comment type="caution">
    <text evidence="2">The sequence shown here is derived from an EMBL/GenBank/DDBJ whole genome shotgun (WGS) entry which is preliminary data.</text>
</comment>
<dbReference type="RefSeq" id="WP_169532561.1">
    <property type="nucleotide sequence ID" value="NZ_JABBGH010000003.1"/>
</dbReference>
<dbReference type="Proteomes" id="UP000559626">
    <property type="component" value="Unassembled WGS sequence"/>
</dbReference>
<evidence type="ECO:0000256" key="1">
    <source>
        <dbReference type="SAM" id="SignalP"/>
    </source>
</evidence>
<name>A0A7Y0AGC6_9BACT</name>
<keyword evidence="1" id="KW-0732">Signal</keyword>
<dbReference type="EMBL" id="JABBGH010000003">
    <property type="protein sequence ID" value="NML66851.1"/>
    <property type="molecule type" value="Genomic_DNA"/>
</dbReference>
<reference evidence="2 3" key="1">
    <citation type="submission" date="2020-04" db="EMBL/GenBank/DDBJ databases">
        <title>Hymenobacter polaris sp. nov., isolated from Arctic soil.</title>
        <authorList>
            <person name="Dahal R.H."/>
        </authorList>
    </citation>
    <scope>NUCLEOTIDE SEQUENCE [LARGE SCALE GENOMIC DNA]</scope>
    <source>
        <strain evidence="2 3">RP-2-7</strain>
    </source>
</reference>
<sequence>MNLQPNALLLAAGLALAGAAAPSAAHAQINVNINTAPPVVVGAPADAQYYYIPEANAYYDIPAHRYLVQRNGRWERYERLDGYDPRNFHPQYIDYRGAEPWTYKTHGNPHGLPPGQAKKLYKYDKHDDHGRGHGHR</sequence>
<organism evidence="2 3">
    <name type="scientific">Hymenobacter polaris</name>
    <dbReference type="NCBI Taxonomy" id="2682546"/>
    <lineage>
        <taxon>Bacteria</taxon>
        <taxon>Pseudomonadati</taxon>
        <taxon>Bacteroidota</taxon>
        <taxon>Cytophagia</taxon>
        <taxon>Cytophagales</taxon>
        <taxon>Hymenobacteraceae</taxon>
        <taxon>Hymenobacter</taxon>
    </lineage>
</organism>
<evidence type="ECO:0000313" key="3">
    <source>
        <dbReference type="Proteomes" id="UP000559626"/>
    </source>
</evidence>
<protein>
    <submittedName>
        <fullName evidence="2">Uncharacterized protein</fullName>
    </submittedName>
</protein>
<feature type="signal peptide" evidence="1">
    <location>
        <begin position="1"/>
        <end position="27"/>
    </location>
</feature>
<proteinExistence type="predicted"/>
<accession>A0A7Y0AGC6</accession>
<evidence type="ECO:0000313" key="2">
    <source>
        <dbReference type="EMBL" id="NML66851.1"/>
    </source>
</evidence>
<keyword evidence="3" id="KW-1185">Reference proteome</keyword>
<feature type="chain" id="PRO_5030867274" evidence="1">
    <location>
        <begin position="28"/>
        <end position="136"/>
    </location>
</feature>
<dbReference type="AlphaFoldDB" id="A0A7Y0AGC6"/>